<evidence type="ECO:0000256" key="2">
    <source>
        <dbReference type="ARBA" id="ARBA00022898"/>
    </source>
</evidence>
<comment type="similarity">
    <text evidence="3">Belongs to the class-V pyridoxal-phosphate-dependent aminotransferase family.</text>
</comment>
<dbReference type="PANTHER" id="PTHR43586">
    <property type="entry name" value="CYSTEINE DESULFURASE"/>
    <property type="match status" value="1"/>
</dbReference>
<sequence length="383" mass="42478">MTASYIPFNAAGASLCSEQTIDAQIQYLKQEQLLGGYLCAEKHADSWQQLYQSIGRLIGCEPRNIALQESATRGLLSALMSLPWQSGDEIVICDFEYGANYVALLQLAKRYQVSIKRVAVKDGSISAEDMANAVNSKTRLVLLTWVPSHNGVVCPAEAIGQALMERKKSLGLSFVYAVDACQAVGQMPVDVAALACDFLCATGRKFLRAPRGTGFLYVSDELLEQNYCPVVTDHFAAPLKSDKQFELRDDAKRFELWEANWSARMGLKVAVEQLLEQQSSIYFQLSERAEQVRSALGSIDQITLCDTGDKQSAIITFYWSDKPAKVVYQHLLDDRISSSVVTPDAGLLDLTRRQISELNRVSVHTYNDESDIEALQKALKKVV</sequence>
<keyword evidence="6" id="KW-0456">Lyase</keyword>
<evidence type="ECO:0000256" key="1">
    <source>
        <dbReference type="ARBA" id="ARBA00001933"/>
    </source>
</evidence>
<feature type="domain" description="Aminotransferase class V" evidence="5">
    <location>
        <begin position="10"/>
        <end position="375"/>
    </location>
</feature>
<proteinExistence type="inferred from homology"/>
<evidence type="ECO:0000313" key="7">
    <source>
        <dbReference type="Proteomes" id="UP000245790"/>
    </source>
</evidence>
<dbReference type="InterPro" id="IPR015424">
    <property type="entry name" value="PyrdxlP-dep_Trfase"/>
</dbReference>
<name>A0A316GBB2_9GAMM</name>
<evidence type="ECO:0000256" key="4">
    <source>
        <dbReference type="RuleBase" id="RU004504"/>
    </source>
</evidence>
<keyword evidence="7" id="KW-1185">Reference proteome</keyword>
<protein>
    <submittedName>
        <fullName evidence="6">Selenocysteine lyase/cysteine desulfurase</fullName>
    </submittedName>
</protein>
<reference evidence="6 7" key="1">
    <citation type="submission" date="2018-05" db="EMBL/GenBank/DDBJ databases">
        <title>Genomic Encyclopedia of Type Strains, Phase IV (KMG-IV): sequencing the most valuable type-strain genomes for metagenomic binning, comparative biology and taxonomic classification.</title>
        <authorList>
            <person name="Goeker M."/>
        </authorList>
    </citation>
    <scope>NUCLEOTIDE SEQUENCE [LARGE SCALE GENOMIC DNA]</scope>
    <source>
        <strain evidence="6 7">DSM 25350</strain>
    </source>
</reference>
<dbReference type="EMBL" id="QGGU01000005">
    <property type="protein sequence ID" value="PWK51797.1"/>
    <property type="molecule type" value="Genomic_DNA"/>
</dbReference>
<dbReference type="Gene3D" id="3.40.640.10">
    <property type="entry name" value="Type I PLP-dependent aspartate aminotransferase-like (Major domain)"/>
    <property type="match status" value="1"/>
</dbReference>
<dbReference type="SUPFAM" id="SSF53383">
    <property type="entry name" value="PLP-dependent transferases"/>
    <property type="match status" value="1"/>
</dbReference>
<dbReference type="InterPro" id="IPR000192">
    <property type="entry name" value="Aminotrans_V_dom"/>
</dbReference>
<dbReference type="AlphaFoldDB" id="A0A316GBB2"/>
<organism evidence="6 7">
    <name type="scientific">Pleionea mediterranea</name>
    <dbReference type="NCBI Taxonomy" id="523701"/>
    <lineage>
        <taxon>Bacteria</taxon>
        <taxon>Pseudomonadati</taxon>
        <taxon>Pseudomonadota</taxon>
        <taxon>Gammaproteobacteria</taxon>
        <taxon>Oceanospirillales</taxon>
        <taxon>Pleioneaceae</taxon>
        <taxon>Pleionea</taxon>
    </lineage>
</organism>
<dbReference type="InterPro" id="IPR020578">
    <property type="entry name" value="Aminotrans_V_PyrdxlP_BS"/>
</dbReference>
<comment type="cofactor">
    <cofactor evidence="1 4">
        <name>pyridoxal 5'-phosphate</name>
        <dbReference type="ChEBI" id="CHEBI:597326"/>
    </cofactor>
</comment>
<dbReference type="PANTHER" id="PTHR43586:SF24">
    <property type="entry name" value="BLR4730 PROTEIN"/>
    <property type="match status" value="1"/>
</dbReference>
<evidence type="ECO:0000313" key="6">
    <source>
        <dbReference type="EMBL" id="PWK51797.1"/>
    </source>
</evidence>
<evidence type="ECO:0000256" key="3">
    <source>
        <dbReference type="RuleBase" id="RU004075"/>
    </source>
</evidence>
<accession>A0A316GBB2</accession>
<dbReference type="InterPro" id="IPR015422">
    <property type="entry name" value="PyrdxlP-dep_Trfase_small"/>
</dbReference>
<dbReference type="Proteomes" id="UP000245790">
    <property type="component" value="Unassembled WGS sequence"/>
</dbReference>
<evidence type="ECO:0000259" key="5">
    <source>
        <dbReference type="Pfam" id="PF00266"/>
    </source>
</evidence>
<dbReference type="Pfam" id="PF00266">
    <property type="entry name" value="Aminotran_5"/>
    <property type="match status" value="1"/>
</dbReference>
<gene>
    <name evidence="6" type="ORF">C8D97_105112</name>
</gene>
<comment type="caution">
    <text evidence="6">The sequence shown here is derived from an EMBL/GenBank/DDBJ whole genome shotgun (WGS) entry which is preliminary data.</text>
</comment>
<dbReference type="InterPro" id="IPR015421">
    <property type="entry name" value="PyrdxlP-dep_Trfase_major"/>
</dbReference>
<keyword evidence="2" id="KW-0663">Pyridoxal phosphate</keyword>
<dbReference type="Gene3D" id="3.90.1150.10">
    <property type="entry name" value="Aspartate Aminotransferase, domain 1"/>
    <property type="match status" value="1"/>
</dbReference>
<dbReference type="PROSITE" id="PS00595">
    <property type="entry name" value="AA_TRANSFER_CLASS_5"/>
    <property type="match status" value="1"/>
</dbReference>
<dbReference type="GO" id="GO:0016829">
    <property type="term" value="F:lyase activity"/>
    <property type="evidence" value="ECO:0007669"/>
    <property type="project" value="UniProtKB-KW"/>
</dbReference>
<dbReference type="OrthoDB" id="9804264at2"/>
<dbReference type="RefSeq" id="WP_109763189.1">
    <property type="nucleotide sequence ID" value="NZ_QGGU01000005.1"/>
</dbReference>